<dbReference type="Proteomes" id="UP000008783">
    <property type="component" value="Unassembled WGS sequence"/>
</dbReference>
<reference key="1">
    <citation type="submission" date="2007-01" db="EMBL/GenBank/DDBJ databases">
        <title>The Genome Sequence of Puccinia graminis f. sp. tritici Strain CRL 75-36-700-3.</title>
        <authorList>
            <consortium name="The Broad Institute Genome Sequencing Platform"/>
            <person name="Birren B."/>
            <person name="Lander E."/>
            <person name="Galagan J."/>
            <person name="Nusbaum C."/>
            <person name="Devon K."/>
            <person name="Cuomo C."/>
            <person name="Jaffe D."/>
            <person name="Butler J."/>
            <person name="Alvarez P."/>
            <person name="Gnerre S."/>
            <person name="Grabherr M."/>
            <person name="Mauceli E."/>
            <person name="Brockman W."/>
            <person name="Young S."/>
            <person name="LaButti K."/>
            <person name="Sykes S."/>
            <person name="DeCaprio D."/>
            <person name="Crawford M."/>
            <person name="Koehrsen M."/>
            <person name="Engels R."/>
            <person name="Montgomery P."/>
            <person name="Pearson M."/>
            <person name="Howarth C."/>
            <person name="Larson L."/>
            <person name="White J."/>
            <person name="Zeng Q."/>
            <person name="Kodira C."/>
            <person name="Yandava C."/>
            <person name="Alvarado L."/>
            <person name="O'Leary S."/>
            <person name="Szabo L."/>
            <person name="Dean R."/>
            <person name="Schein J."/>
        </authorList>
    </citation>
    <scope>NUCLEOTIDE SEQUENCE</scope>
    <source>
        <strain>CRL 75-36-700-3</strain>
    </source>
</reference>
<sequence>MSNNLGASFTKLPRPPQRPPACRACKRRKSKCDFEQPCSTCMLHSTVDNCCYDTLAVPRDHRSTARICPSAPSRTKQAKTLKARLAEAESMIMAQQHTIESLRAAANTMAQSSTSHSDLHGPNDFRAVQDDAKDREGDDTTGREEDGKTHPEDLADKMTRLVIGSAISPLQLEVPELPNSIATPERTTNGEAQKLQNHVRALLVSHNNGWVEFARRFGLNPSHAAPLPPPPLVSNTIIPEKETINSVHGLVSLFPPTKVEALALLENYLSFVNLVHHVVDGPQTRFEIEFFYDLLLLDPPQPMKPSPMPVPPLLEPGWLSAMLAIFTLADKSDRGGLLRPNSPQSLSDSQRADGKSKIWLEGSLQGLRMRLSGETPLDLVALRSVCLVVWVAISGKTYSPVGERGHDVRLPRSITDRDPIPSAISGLAFRSRLMRQLRKLATLALLPGGISQADAANFEAELDRLDQRLPGEIDWAKANHGYPRFHPIVGGLTLSALMAKSSDPSERRMLFDELSRFTAVIHGYGVLSQVTNLGILAIETALAEVRRGELEPRTLRIPASTVSQAQNEENSTEPYYAAPLIPETVPYDRHQGVEPQSERPPLAPRQSEHIQHPYRPTPIIIPADGLSKQTNLRKQPEVCLQQPANVYDVLLSERVVRRGDSDQVEPASAISPITPSGNDFGQYAITPGQTHVINPIGNLFSHLGGVGYEGLMVGWMGSGISTPATGNQSSETVIPTVQNTWKQEW</sequence>
<dbReference type="GO" id="GO:0008270">
    <property type="term" value="F:zinc ion binding"/>
    <property type="evidence" value="ECO:0007669"/>
    <property type="project" value="InterPro"/>
</dbReference>
<dbReference type="GeneID" id="10542124"/>
<dbReference type="InterPro" id="IPR001138">
    <property type="entry name" value="Zn2Cys6_DnaBD"/>
</dbReference>
<feature type="domain" description="Zn(2)-C6 fungal-type" evidence="5">
    <location>
        <begin position="21"/>
        <end position="52"/>
    </location>
</feature>
<gene>
    <name evidence="6" type="ORF">PGTG_13262</name>
</gene>
<keyword evidence="3" id="KW-0175">Coiled coil</keyword>
<dbReference type="Gene3D" id="4.10.240.10">
    <property type="entry name" value="Zn(2)-C6 fungal-type DNA-binding domain"/>
    <property type="match status" value="1"/>
</dbReference>
<evidence type="ECO:0000313" key="7">
    <source>
        <dbReference type="Proteomes" id="UP000008783"/>
    </source>
</evidence>
<dbReference type="InterPro" id="IPR036864">
    <property type="entry name" value="Zn2-C6_fun-type_DNA-bd_sf"/>
</dbReference>
<reference evidence="7" key="2">
    <citation type="journal article" date="2011" name="Proc. Natl. Acad. Sci. U.S.A.">
        <title>Obligate biotrophy features unraveled by the genomic analysis of rust fungi.</title>
        <authorList>
            <person name="Duplessis S."/>
            <person name="Cuomo C.A."/>
            <person name="Lin Y.-C."/>
            <person name="Aerts A."/>
            <person name="Tisserant E."/>
            <person name="Veneault-Fourrey C."/>
            <person name="Joly D.L."/>
            <person name="Hacquard S."/>
            <person name="Amselem J."/>
            <person name="Cantarel B.L."/>
            <person name="Chiu R."/>
            <person name="Coutinho P.M."/>
            <person name="Feau N."/>
            <person name="Field M."/>
            <person name="Frey P."/>
            <person name="Gelhaye E."/>
            <person name="Goldberg J."/>
            <person name="Grabherr M.G."/>
            <person name="Kodira C.D."/>
            <person name="Kohler A."/>
            <person name="Kuees U."/>
            <person name="Lindquist E.A."/>
            <person name="Lucas S.M."/>
            <person name="Mago R."/>
            <person name="Mauceli E."/>
            <person name="Morin E."/>
            <person name="Murat C."/>
            <person name="Pangilinan J.L."/>
            <person name="Park R."/>
            <person name="Pearson M."/>
            <person name="Quesneville H."/>
            <person name="Rouhier N."/>
            <person name="Sakthikumar S."/>
            <person name="Salamov A.A."/>
            <person name="Schmutz J."/>
            <person name="Selles B."/>
            <person name="Shapiro H."/>
            <person name="Tanguay P."/>
            <person name="Tuskan G.A."/>
            <person name="Henrissat B."/>
            <person name="Van de Peer Y."/>
            <person name="Rouze P."/>
            <person name="Ellis J.G."/>
            <person name="Dodds P.N."/>
            <person name="Schein J.E."/>
            <person name="Zhong S."/>
            <person name="Hamelin R.C."/>
            <person name="Grigoriev I.V."/>
            <person name="Szabo L.J."/>
            <person name="Martin F."/>
        </authorList>
    </citation>
    <scope>NUCLEOTIDE SEQUENCE [LARGE SCALE GENOMIC DNA]</scope>
    <source>
        <strain evidence="7">CRL 75-36-700-3 / race SCCL</strain>
    </source>
</reference>
<dbReference type="PANTHER" id="PTHR31001:SF88">
    <property type="entry name" value="TRANSCRIPTION FACTOR PDR3"/>
    <property type="match status" value="1"/>
</dbReference>
<proteinExistence type="predicted"/>
<dbReference type="VEuPathDB" id="FungiDB:PGTG_13262"/>
<dbReference type="InParanoid" id="E3KRW8"/>
<dbReference type="RefSeq" id="XP_003331462.2">
    <property type="nucleotide sequence ID" value="XM_003331414.2"/>
</dbReference>
<dbReference type="PROSITE" id="PS00463">
    <property type="entry name" value="ZN2_CY6_FUNGAL_1"/>
    <property type="match status" value="1"/>
</dbReference>
<evidence type="ECO:0000256" key="4">
    <source>
        <dbReference type="SAM" id="MobiDB-lite"/>
    </source>
</evidence>
<dbReference type="HOGENOM" id="CLU_349204_0_0_1"/>
<dbReference type="KEGG" id="pgr:PGTG_13262"/>
<evidence type="ECO:0000256" key="3">
    <source>
        <dbReference type="SAM" id="Coils"/>
    </source>
</evidence>
<feature type="coiled-coil region" evidence="3">
    <location>
        <begin position="78"/>
        <end position="105"/>
    </location>
</feature>
<organism evidence="6 7">
    <name type="scientific">Puccinia graminis f. sp. tritici (strain CRL 75-36-700-3 / race SCCL)</name>
    <name type="common">Black stem rust fungus</name>
    <dbReference type="NCBI Taxonomy" id="418459"/>
    <lineage>
        <taxon>Eukaryota</taxon>
        <taxon>Fungi</taxon>
        <taxon>Dikarya</taxon>
        <taxon>Basidiomycota</taxon>
        <taxon>Pucciniomycotina</taxon>
        <taxon>Pucciniomycetes</taxon>
        <taxon>Pucciniales</taxon>
        <taxon>Pucciniaceae</taxon>
        <taxon>Puccinia</taxon>
    </lineage>
</organism>
<accession>E3KRW8</accession>
<dbReference type="InterPro" id="IPR050613">
    <property type="entry name" value="Sec_Metabolite_Reg"/>
</dbReference>
<dbReference type="EMBL" id="DS178304">
    <property type="protein sequence ID" value="EFP87043.2"/>
    <property type="molecule type" value="Genomic_DNA"/>
</dbReference>
<feature type="compositionally biased region" description="Basic and acidic residues" evidence="4">
    <location>
        <begin position="117"/>
        <end position="155"/>
    </location>
</feature>
<dbReference type="PROSITE" id="PS50048">
    <property type="entry name" value="ZN2_CY6_FUNGAL_2"/>
    <property type="match status" value="1"/>
</dbReference>
<evidence type="ECO:0000256" key="1">
    <source>
        <dbReference type="ARBA" id="ARBA00004123"/>
    </source>
</evidence>
<comment type="subcellular location">
    <subcellularLocation>
        <location evidence="1">Nucleus</location>
    </subcellularLocation>
</comment>
<evidence type="ECO:0000256" key="2">
    <source>
        <dbReference type="ARBA" id="ARBA00023242"/>
    </source>
</evidence>
<name>E3KRW8_PUCGT</name>
<dbReference type="GO" id="GO:0005634">
    <property type="term" value="C:nucleus"/>
    <property type="evidence" value="ECO:0007669"/>
    <property type="project" value="UniProtKB-SubCell"/>
</dbReference>
<keyword evidence="7" id="KW-1185">Reference proteome</keyword>
<keyword evidence="2" id="KW-0539">Nucleus</keyword>
<dbReference type="SUPFAM" id="SSF57701">
    <property type="entry name" value="Zn2/Cys6 DNA-binding domain"/>
    <property type="match status" value="1"/>
</dbReference>
<dbReference type="PANTHER" id="PTHR31001">
    <property type="entry name" value="UNCHARACTERIZED TRANSCRIPTIONAL REGULATORY PROTEIN"/>
    <property type="match status" value="1"/>
</dbReference>
<feature type="region of interest" description="Disordered" evidence="4">
    <location>
        <begin position="588"/>
        <end position="609"/>
    </location>
</feature>
<feature type="region of interest" description="Disordered" evidence="4">
    <location>
        <begin position="106"/>
        <end position="155"/>
    </location>
</feature>
<dbReference type="OrthoDB" id="2269373at2759"/>
<dbReference type="GO" id="GO:0000981">
    <property type="term" value="F:DNA-binding transcription factor activity, RNA polymerase II-specific"/>
    <property type="evidence" value="ECO:0007669"/>
    <property type="project" value="InterPro"/>
</dbReference>
<protein>
    <recommendedName>
        <fullName evidence="5">Zn(2)-C6 fungal-type domain-containing protein</fullName>
    </recommendedName>
</protein>
<dbReference type="AlphaFoldDB" id="E3KRW8"/>
<evidence type="ECO:0000313" key="6">
    <source>
        <dbReference type="EMBL" id="EFP87043.2"/>
    </source>
</evidence>
<dbReference type="SMART" id="SM00066">
    <property type="entry name" value="GAL4"/>
    <property type="match status" value="1"/>
</dbReference>
<dbReference type="Pfam" id="PF00172">
    <property type="entry name" value="Zn_clus"/>
    <property type="match status" value="1"/>
</dbReference>
<evidence type="ECO:0000259" key="5">
    <source>
        <dbReference type="PROSITE" id="PS50048"/>
    </source>
</evidence>
<dbReference type="CDD" id="cd00067">
    <property type="entry name" value="GAL4"/>
    <property type="match status" value="1"/>
</dbReference>